<evidence type="ECO:0000256" key="1">
    <source>
        <dbReference type="ARBA" id="ARBA00009437"/>
    </source>
</evidence>
<comment type="similarity">
    <text evidence="1">Belongs to the LysR transcriptional regulatory family.</text>
</comment>
<proteinExistence type="inferred from homology"/>
<dbReference type="Pfam" id="PF03466">
    <property type="entry name" value="LysR_substrate"/>
    <property type="match status" value="1"/>
</dbReference>
<dbReference type="InterPro" id="IPR005119">
    <property type="entry name" value="LysR_subst-bd"/>
</dbReference>
<dbReference type="InterPro" id="IPR058163">
    <property type="entry name" value="LysR-type_TF_proteobact-type"/>
</dbReference>
<gene>
    <name evidence="3" type="ORF">BV510_15740</name>
</gene>
<dbReference type="RefSeq" id="WP_234803615.1">
    <property type="nucleotide sequence ID" value="NZ_MIJD01000161.1"/>
</dbReference>
<dbReference type="Gene3D" id="3.40.190.10">
    <property type="entry name" value="Periplasmic binding protein-like II"/>
    <property type="match status" value="2"/>
</dbReference>
<evidence type="ECO:0000259" key="2">
    <source>
        <dbReference type="Pfam" id="PF03466"/>
    </source>
</evidence>
<dbReference type="SUPFAM" id="SSF53850">
    <property type="entry name" value="Periplasmic binding protein-like II"/>
    <property type="match status" value="1"/>
</dbReference>
<dbReference type="AlphaFoldDB" id="A0A1T3WH16"/>
<sequence length="139" mass="15763">FNWVVLGSTEYFQAHGEPQTPEELPQHRCIGLRRDEQGDVYRWEFVSHGQSVRISPSAEITVNSGALMRRLAVKGEGLIYSSMLHASDEIEQGLLHPTLSSYTPGGECLYLYFPEVNRNQPKLRALVECCERLAIREEA</sequence>
<organism evidence="3 4">
    <name type="scientific">Mycolicibacterium diernhoferi</name>
    <dbReference type="NCBI Taxonomy" id="1801"/>
    <lineage>
        <taxon>Bacteria</taxon>
        <taxon>Bacillati</taxon>
        <taxon>Actinomycetota</taxon>
        <taxon>Actinomycetes</taxon>
        <taxon>Mycobacteriales</taxon>
        <taxon>Mycobacteriaceae</taxon>
        <taxon>Mycolicibacterium</taxon>
    </lineage>
</organism>
<evidence type="ECO:0000313" key="4">
    <source>
        <dbReference type="Proteomes" id="UP000191039"/>
    </source>
</evidence>
<name>A0A1T3WH16_9MYCO</name>
<dbReference type="PANTHER" id="PTHR30537">
    <property type="entry name" value="HTH-TYPE TRANSCRIPTIONAL REGULATOR"/>
    <property type="match status" value="1"/>
</dbReference>
<dbReference type="EMBL" id="MIJD01000161">
    <property type="protein sequence ID" value="OPE53391.1"/>
    <property type="molecule type" value="Genomic_DNA"/>
</dbReference>
<dbReference type="Proteomes" id="UP000191039">
    <property type="component" value="Unassembled WGS sequence"/>
</dbReference>
<reference evidence="3 4" key="1">
    <citation type="submission" date="2016-09" db="EMBL/GenBank/DDBJ databases">
        <title>genome sequences of unsequenced Mycobacteria.</title>
        <authorList>
            <person name="Greninger A.L."/>
            <person name="Jerome K.R."/>
            <person name="Mcnair B."/>
            <person name="Wallis C."/>
            <person name="Fang F."/>
        </authorList>
    </citation>
    <scope>NUCLEOTIDE SEQUENCE [LARGE SCALE GENOMIC DNA]</scope>
    <source>
        <strain evidence="3 4">BM1</strain>
    </source>
</reference>
<dbReference type="PANTHER" id="PTHR30537:SF5">
    <property type="entry name" value="HTH-TYPE TRANSCRIPTIONAL ACTIVATOR TTDR-RELATED"/>
    <property type="match status" value="1"/>
</dbReference>
<accession>A0A1T3WH16</accession>
<comment type="caution">
    <text evidence="3">The sequence shown here is derived from an EMBL/GenBank/DDBJ whole genome shotgun (WGS) entry which is preliminary data.</text>
</comment>
<evidence type="ECO:0000313" key="3">
    <source>
        <dbReference type="EMBL" id="OPE53391.1"/>
    </source>
</evidence>
<feature type="non-terminal residue" evidence="3">
    <location>
        <position position="1"/>
    </location>
</feature>
<feature type="domain" description="LysR substrate-binding" evidence="2">
    <location>
        <begin position="3"/>
        <end position="131"/>
    </location>
</feature>
<protein>
    <submittedName>
        <fullName evidence="3">Transcriptional regulator</fullName>
    </submittedName>
</protein>